<reference evidence="3" key="1">
    <citation type="submission" date="2021-02" db="EMBL/GenBank/DDBJ databases">
        <title>Fulvivirga sp. S481 isolated from sea water.</title>
        <authorList>
            <person name="Bae S.S."/>
            <person name="Baek K."/>
        </authorList>
    </citation>
    <scope>NUCLEOTIDE SEQUENCE</scope>
    <source>
        <strain evidence="3">S481</strain>
    </source>
</reference>
<dbReference type="InterPro" id="IPR016176">
    <property type="entry name" value="Cbl-dep_enz_cat"/>
</dbReference>
<proteinExistence type="predicted"/>
<feature type="region of interest" description="Disordered" evidence="1">
    <location>
        <begin position="1"/>
        <end position="20"/>
    </location>
</feature>
<protein>
    <recommendedName>
        <fullName evidence="2">Methylmalonyl-CoA mutase alpha/beta chain catalytic domain-containing protein</fullName>
    </recommendedName>
</protein>
<dbReference type="Pfam" id="PF01642">
    <property type="entry name" value="MM_CoA_mutase"/>
    <property type="match status" value="1"/>
</dbReference>
<dbReference type="InterPro" id="IPR006099">
    <property type="entry name" value="MeMalonylCoA_mutase_a/b_cat"/>
</dbReference>
<dbReference type="RefSeq" id="WP_205723446.1">
    <property type="nucleotide sequence ID" value="NZ_CP070608.1"/>
</dbReference>
<dbReference type="GO" id="GO:0031419">
    <property type="term" value="F:cobalamin binding"/>
    <property type="evidence" value="ECO:0007669"/>
    <property type="project" value="InterPro"/>
</dbReference>
<dbReference type="GO" id="GO:0016866">
    <property type="term" value="F:intramolecular transferase activity"/>
    <property type="evidence" value="ECO:0007669"/>
    <property type="project" value="InterPro"/>
</dbReference>
<name>A0A974WKK9_9BACT</name>
<dbReference type="AlphaFoldDB" id="A0A974WKK9"/>
<evidence type="ECO:0000313" key="4">
    <source>
        <dbReference type="Proteomes" id="UP000662783"/>
    </source>
</evidence>
<sequence length="363" mass="40711">MFEEFKKSTKKDWEEKSKSDLKGEDVYSKYKWNIGDLDILPMYDASDIETLGYLDNFNNVLAKDNDPSGDVRVWKNIQKIDVSDSKESNRKALEALNNGADGVHFNFNKSSDNLSALLENILPEYCYLEFSGLSKSEIGKALESIQASKSYHVLFHASVDDQYDLIKQHSIKKDSGLRFASIEISSVSELDDQVAEALTQLNRLVRSLLIKGLDIETVANSVVLITNLGTDYFGEIAKVRAIRNQAFQLIRSYGYEEFNPEDVKIKCTSSPWTNEKYQPHANMLKGSTAAMSGILGGCDILEIQPEQDNSLSNRIARNVSSVLKEESYLAKVADPVAGSYYLESLTDQISKSAWNKFISSLED</sequence>
<dbReference type="PANTHER" id="PTHR48101">
    <property type="entry name" value="METHYLMALONYL-COA MUTASE, MITOCHONDRIAL-RELATED"/>
    <property type="match status" value="1"/>
</dbReference>
<dbReference type="KEGG" id="fuv:JR347_07575"/>
<keyword evidence="4" id="KW-1185">Reference proteome</keyword>
<organism evidence="3 4">
    <name type="scientific">Fulvivirga lutea</name>
    <dbReference type="NCBI Taxonomy" id="2810512"/>
    <lineage>
        <taxon>Bacteria</taxon>
        <taxon>Pseudomonadati</taxon>
        <taxon>Bacteroidota</taxon>
        <taxon>Cytophagia</taxon>
        <taxon>Cytophagales</taxon>
        <taxon>Fulvivirgaceae</taxon>
        <taxon>Fulvivirga</taxon>
    </lineage>
</organism>
<dbReference type="Proteomes" id="UP000662783">
    <property type="component" value="Chromosome"/>
</dbReference>
<dbReference type="EMBL" id="CP070608">
    <property type="protein sequence ID" value="QSE98932.1"/>
    <property type="molecule type" value="Genomic_DNA"/>
</dbReference>
<evidence type="ECO:0000313" key="3">
    <source>
        <dbReference type="EMBL" id="QSE98932.1"/>
    </source>
</evidence>
<feature type="domain" description="Methylmalonyl-CoA mutase alpha/beta chain catalytic" evidence="2">
    <location>
        <begin position="189"/>
        <end position="357"/>
    </location>
</feature>
<gene>
    <name evidence="3" type="ORF">JR347_07575</name>
</gene>
<evidence type="ECO:0000256" key="1">
    <source>
        <dbReference type="SAM" id="MobiDB-lite"/>
    </source>
</evidence>
<dbReference type="Gene3D" id="3.20.20.240">
    <property type="entry name" value="Methylmalonyl-CoA mutase"/>
    <property type="match status" value="2"/>
</dbReference>
<accession>A0A974WKK9</accession>
<dbReference type="SUPFAM" id="SSF51703">
    <property type="entry name" value="Cobalamin (vitamin B12)-dependent enzymes"/>
    <property type="match status" value="1"/>
</dbReference>
<evidence type="ECO:0000259" key="2">
    <source>
        <dbReference type="Pfam" id="PF01642"/>
    </source>
</evidence>
<dbReference type="PANTHER" id="PTHR48101:SF1">
    <property type="entry name" value="METHYLMALONYL-COA MUTASE, LARGE SUBUNIT"/>
    <property type="match status" value="1"/>
</dbReference>